<name>A0AAN7PPY5_9MYRT</name>
<feature type="domain" description="DUF4378" evidence="2">
    <location>
        <begin position="719"/>
        <end position="859"/>
    </location>
</feature>
<accession>A0AAN7PPY5</accession>
<feature type="region of interest" description="Disordered" evidence="1">
    <location>
        <begin position="192"/>
        <end position="224"/>
    </location>
</feature>
<evidence type="ECO:0000313" key="4">
    <source>
        <dbReference type="EMBL" id="KAK4751833.1"/>
    </source>
</evidence>
<gene>
    <name evidence="4" type="ORF">SAY87_020631</name>
</gene>
<feature type="region of interest" description="Disordered" evidence="1">
    <location>
        <begin position="408"/>
        <end position="471"/>
    </location>
</feature>
<proteinExistence type="predicted"/>
<feature type="region of interest" description="Disordered" evidence="1">
    <location>
        <begin position="293"/>
        <end position="313"/>
    </location>
</feature>
<dbReference type="EMBL" id="JAXIOK010000016">
    <property type="protein sequence ID" value="KAK4751833.1"/>
    <property type="molecule type" value="Genomic_DNA"/>
</dbReference>
<dbReference type="InterPro" id="IPR032795">
    <property type="entry name" value="DUF3741-assoc"/>
</dbReference>
<keyword evidence="5" id="KW-1185">Reference proteome</keyword>
<sequence length="887" mass="98324">MVSGEMMVGDKAAKPVQSLAVVENRQLSRSVGGCVGIFFQLFDWHRRFAKKKLFSRKLIPPARPKQVMRDFKRGEKMPVAKLHHIADENKGGFPDSRKTKNIGVERRPEVGSLGVVARLMGLDSMPSMGGDKVSCGTKASKSATINKGLVRENACWGKGHLRQERPHKLQKTGPSESRAVTRFGAEALQIKGVSSRPKKQSNSKVASPVKSMRVSSSRNGSHRSRLVGAATKILEPGLQAKSMKKGALTCYASGDRDSGDGVVSKSLAMEGNPYISYNHMLNETTMCSHSEDQGMRLSHSSSSSGFPDVTYRDSIRNKPTPLVPTVDKGMIFCKKQREFINLKDGRRLTSDCQEPWHFPSKKSASQRDESSPVARPKSKRVFPAARYVSSGQPSPEILNKAESSRIVAVRRSPRQRDSISPLRTPIRSVRTPNSNESVRSANTHNSVKRKQRKVTSAADTGNGKGSDKSSVISFTFDSSRKQNIISSKEAEDRIFKKSLSVRDNDVAEITASEGSTNSTCFQDNLTVRGDALGAILEQKLKELMSPEDDDLANESTKPKRTTATILQELIVALTTDPAESRDCDMLDNNKTFQVKPVKEEAPNVITCDANHLSLGSVLDTAFMNDRRVSSSSMDDSSGLNLLTDFVDFSWGLPQLLEPDCDIQESPLMLEEGKAHPDTVINAIGCRNRPLNQLNLSDIRLPGSKLSCAKQVILHSEMLFSGPEDAIISSSLLDELESIAFSEWMSTGWLDGIVDLKEGTELKELLFDCLLECLELKYRPCSSFGYQRWTRLPSQLNVKILVRDVEGELKKWAGLIGMSVDEMIEWEMSYSLGKWVDFDIEAFENGCEIQKDILHNLMEEILDDMSHGSFSSVHQPQPLNMDPVDRRF</sequence>
<comment type="caution">
    <text evidence="4">The sequence shown here is derived from an EMBL/GenBank/DDBJ whole genome shotgun (WGS) entry which is preliminary data.</text>
</comment>
<evidence type="ECO:0000313" key="5">
    <source>
        <dbReference type="Proteomes" id="UP001345219"/>
    </source>
</evidence>
<dbReference type="InterPro" id="IPR025486">
    <property type="entry name" value="DUF4378"/>
</dbReference>
<dbReference type="AlphaFoldDB" id="A0AAN7PPY5"/>
<dbReference type="Pfam" id="PF14309">
    <property type="entry name" value="DUF4378"/>
    <property type="match status" value="1"/>
</dbReference>
<dbReference type="PANTHER" id="PTHR21726:SF61">
    <property type="entry name" value="DNAA INITIATOR-ASSOCIATING PROTEIN"/>
    <property type="match status" value="1"/>
</dbReference>
<dbReference type="PANTHER" id="PTHR21726">
    <property type="entry name" value="PHOSPHATIDYLINOSITOL N-ACETYLGLUCOSAMINYLTRANSFERASE SUBUNIT P DOWN SYNDROME CRITICAL REGION PROTEIN 5 -RELATED"/>
    <property type="match status" value="1"/>
</dbReference>
<dbReference type="Proteomes" id="UP001345219">
    <property type="component" value="Chromosome 16"/>
</dbReference>
<organism evidence="4 5">
    <name type="scientific">Trapa incisa</name>
    <dbReference type="NCBI Taxonomy" id="236973"/>
    <lineage>
        <taxon>Eukaryota</taxon>
        <taxon>Viridiplantae</taxon>
        <taxon>Streptophyta</taxon>
        <taxon>Embryophyta</taxon>
        <taxon>Tracheophyta</taxon>
        <taxon>Spermatophyta</taxon>
        <taxon>Magnoliopsida</taxon>
        <taxon>eudicotyledons</taxon>
        <taxon>Gunneridae</taxon>
        <taxon>Pentapetalae</taxon>
        <taxon>rosids</taxon>
        <taxon>malvids</taxon>
        <taxon>Myrtales</taxon>
        <taxon>Lythraceae</taxon>
        <taxon>Trapa</taxon>
    </lineage>
</organism>
<evidence type="ECO:0008006" key="6">
    <source>
        <dbReference type="Google" id="ProtNLM"/>
    </source>
</evidence>
<feature type="domain" description="DUF3741" evidence="3">
    <location>
        <begin position="114"/>
        <end position="127"/>
    </location>
</feature>
<protein>
    <recommendedName>
        <fullName evidence="6">DUF4378 domain-containing protein</fullName>
    </recommendedName>
</protein>
<evidence type="ECO:0000259" key="2">
    <source>
        <dbReference type="Pfam" id="PF14309"/>
    </source>
</evidence>
<feature type="region of interest" description="Disordered" evidence="1">
    <location>
        <begin position="351"/>
        <end position="378"/>
    </location>
</feature>
<evidence type="ECO:0000259" key="3">
    <source>
        <dbReference type="Pfam" id="PF14383"/>
    </source>
</evidence>
<reference evidence="4 5" key="1">
    <citation type="journal article" date="2023" name="Hortic Res">
        <title>Pangenome of water caltrop reveals structural variations and asymmetric subgenome divergence after allopolyploidization.</title>
        <authorList>
            <person name="Zhang X."/>
            <person name="Chen Y."/>
            <person name="Wang L."/>
            <person name="Yuan Y."/>
            <person name="Fang M."/>
            <person name="Shi L."/>
            <person name="Lu R."/>
            <person name="Comes H.P."/>
            <person name="Ma Y."/>
            <person name="Chen Y."/>
            <person name="Huang G."/>
            <person name="Zhou Y."/>
            <person name="Zheng Z."/>
            <person name="Qiu Y."/>
        </authorList>
    </citation>
    <scope>NUCLEOTIDE SEQUENCE [LARGE SCALE GENOMIC DNA]</scope>
    <source>
        <tissue evidence="4">Roots</tissue>
    </source>
</reference>
<feature type="compositionally biased region" description="Polar residues" evidence="1">
    <location>
        <begin position="430"/>
        <end position="445"/>
    </location>
</feature>
<evidence type="ECO:0000256" key="1">
    <source>
        <dbReference type="SAM" id="MobiDB-lite"/>
    </source>
</evidence>
<dbReference type="Pfam" id="PF14383">
    <property type="entry name" value="VARLMGL"/>
    <property type="match status" value="1"/>
</dbReference>